<comment type="caution">
    <text evidence="3">The sequence shown here is derived from an EMBL/GenBank/DDBJ whole genome shotgun (WGS) entry which is preliminary data.</text>
</comment>
<feature type="domain" description="Fimbrial-type adhesion" evidence="2">
    <location>
        <begin position="182"/>
        <end position="320"/>
    </location>
</feature>
<evidence type="ECO:0000259" key="2">
    <source>
        <dbReference type="Pfam" id="PF00419"/>
    </source>
</evidence>
<reference evidence="3" key="2">
    <citation type="submission" date="2019-10" db="EMBL/GenBank/DDBJ databases">
        <authorList>
            <consortium name="NCBI Pathogen Detection Project"/>
        </authorList>
    </citation>
    <scope>NUCLEOTIDE SEQUENCE</scope>
    <source>
        <strain evidence="3">ATCC 10717</strain>
    </source>
</reference>
<dbReference type="RefSeq" id="WP_023207610.1">
    <property type="nucleotide sequence ID" value="NZ_CP019193.1"/>
</dbReference>
<dbReference type="AlphaFoldDB" id="A0A6W0P125"/>
<dbReference type="Pfam" id="PF00419">
    <property type="entry name" value="Fimbrial"/>
    <property type="match status" value="1"/>
</dbReference>
<sequence length="321" mass="34741">MIRVIIVILVFLSSYFTIFSASATDGCNFTDGQITLSVPKMALPADTPDGTVLYSSPKMTKRIICESLPGVSRDFVQVTTTSDFNSFLNINNGIRFTIYVDGYAYNRPGSHVLGYTSSSGGGNDKLTKDVSIWYDIRVDSSKGKIPVEGTLLSGGFESLYITIANNFTRPRGVISLFTPDITYIPCTMNVSVAPDIIDFGAIKSSDLEKGKTIQKTFSTLIQKSKGCSLAVSAPFGINMYFEPTSSVINADGSLKLNEGLGLSIADSTGRAIAFNTAQKIDDVKVESILKNYFRASLHKVSGQDIKTGSFSADVVVRLSYY</sequence>
<organism evidence="3">
    <name type="scientific">Salmonella enterica subsp. enterica serovar Rubislaw str. ATCC 10717</name>
    <dbReference type="NCBI Taxonomy" id="938143"/>
    <lineage>
        <taxon>Bacteria</taxon>
        <taxon>Pseudomonadati</taxon>
        <taxon>Pseudomonadota</taxon>
        <taxon>Gammaproteobacteria</taxon>
        <taxon>Enterobacterales</taxon>
        <taxon>Enterobacteriaceae</taxon>
        <taxon>Salmonella</taxon>
    </lineage>
</organism>
<dbReference type="Gene3D" id="2.60.40.1090">
    <property type="entry name" value="Fimbrial-type adhesion domain"/>
    <property type="match status" value="1"/>
</dbReference>
<dbReference type="InterPro" id="IPR008966">
    <property type="entry name" value="Adhesion_dom_sf"/>
</dbReference>
<dbReference type="EMBL" id="DAAAMK010000022">
    <property type="protein sequence ID" value="HAA1127881.1"/>
    <property type="molecule type" value="Genomic_DNA"/>
</dbReference>
<gene>
    <name evidence="3" type="ORF">GDL93_20675</name>
</gene>
<reference evidence="3" key="1">
    <citation type="journal article" date="2018" name="Genome Biol.">
        <title>SKESA: strategic k-mer extension for scrupulous assemblies.</title>
        <authorList>
            <person name="Souvorov A."/>
            <person name="Agarwala R."/>
            <person name="Lipman D.J."/>
        </authorList>
    </citation>
    <scope>NUCLEOTIDE SEQUENCE</scope>
    <source>
        <strain evidence="3">ATCC 10717</strain>
    </source>
</reference>
<evidence type="ECO:0000256" key="1">
    <source>
        <dbReference type="SAM" id="SignalP"/>
    </source>
</evidence>
<keyword evidence="1" id="KW-0732">Signal</keyword>
<proteinExistence type="predicted"/>
<evidence type="ECO:0000313" key="3">
    <source>
        <dbReference type="EMBL" id="HAA1127881.1"/>
    </source>
</evidence>
<dbReference type="InterPro" id="IPR036937">
    <property type="entry name" value="Adhesion_dom_fimbrial_sf"/>
</dbReference>
<feature type="signal peptide" evidence="1">
    <location>
        <begin position="1"/>
        <end position="23"/>
    </location>
</feature>
<dbReference type="SUPFAM" id="SSF49401">
    <property type="entry name" value="Bacterial adhesins"/>
    <property type="match status" value="1"/>
</dbReference>
<accession>A0A6W0P125</accession>
<name>A0A6W0P125_SALRU</name>
<dbReference type="InterPro" id="IPR000259">
    <property type="entry name" value="Adhesion_dom_fimbrial"/>
</dbReference>
<protein>
    <submittedName>
        <fullName evidence="3">Fimbrial protein</fullName>
    </submittedName>
</protein>
<dbReference type="GO" id="GO:0007155">
    <property type="term" value="P:cell adhesion"/>
    <property type="evidence" value="ECO:0007669"/>
    <property type="project" value="InterPro"/>
</dbReference>
<feature type="chain" id="PRO_5027676330" evidence="1">
    <location>
        <begin position="24"/>
        <end position="321"/>
    </location>
</feature>
<dbReference type="GO" id="GO:0009289">
    <property type="term" value="C:pilus"/>
    <property type="evidence" value="ECO:0007669"/>
    <property type="project" value="InterPro"/>
</dbReference>